<dbReference type="GO" id="GO:0071507">
    <property type="term" value="P:pheromone response MAPK cascade"/>
    <property type="evidence" value="ECO:0007669"/>
    <property type="project" value="UniProtKB-ARBA"/>
</dbReference>
<keyword evidence="10" id="KW-1185">Reference proteome</keyword>
<evidence type="ECO:0000256" key="1">
    <source>
        <dbReference type="ARBA" id="ARBA00022527"/>
    </source>
</evidence>
<evidence type="ECO:0000256" key="6">
    <source>
        <dbReference type="ARBA" id="ARBA00022840"/>
    </source>
</evidence>
<dbReference type="GO" id="GO:0004708">
    <property type="term" value="F:MAP kinase kinase activity"/>
    <property type="evidence" value="ECO:0007669"/>
    <property type="project" value="UniProtKB-ARBA"/>
</dbReference>
<dbReference type="InterPro" id="IPR000719">
    <property type="entry name" value="Prot_kinase_dom"/>
</dbReference>
<evidence type="ECO:0000256" key="3">
    <source>
        <dbReference type="ARBA" id="ARBA00022679"/>
    </source>
</evidence>
<reference evidence="10" key="1">
    <citation type="journal article" date="2018" name="Nat. Microbiol.">
        <title>Leveraging single-cell genomics to expand the fungal tree of life.</title>
        <authorList>
            <person name="Ahrendt S.R."/>
            <person name="Quandt C.A."/>
            <person name="Ciobanu D."/>
            <person name="Clum A."/>
            <person name="Salamov A."/>
            <person name="Andreopoulos B."/>
            <person name="Cheng J.F."/>
            <person name="Woyke T."/>
            <person name="Pelin A."/>
            <person name="Henrissat B."/>
            <person name="Reynolds N.K."/>
            <person name="Benny G.L."/>
            <person name="Smith M.E."/>
            <person name="James T.Y."/>
            <person name="Grigoriev I.V."/>
        </authorList>
    </citation>
    <scope>NUCLEOTIDE SEQUENCE [LARGE SCALE GENOMIC DNA]</scope>
    <source>
        <strain evidence="10">Benny S71-1</strain>
    </source>
</reference>
<keyword evidence="3" id="KW-0808">Transferase</keyword>
<dbReference type="InterPro" id="IPR050915">
    <property type="entry name" value="MAP_kinase_kinase"/>
</dbReference>
<gene>
    <name evidence="9" type="ORF">SYNPS1DRAFT_33607</name>
</gene>
<dbReference type="InterPro" id="IPR011009">
    <property type="entry name" value="Kinase-like_dom_sf"/>
</dbReference>
<name>A0A4P9YRT8_9FUNG</name>
<evidence type="ECO:0000256" key="2">
    <source>
        <dbReference type="ARBA" id="ARBA00022553"/>
    </source>
</evidence>
<dbReference type="FunFam" id="3.30.200.20:FF:000040">
    <property type="entry name" value="Dual specificity mitogen-activated protein kinase kinase"/>
    <property type="match status" value="1"/>
</dbReference>
<dbReference type="Gene3D" id="1.10.510.10">
    <property type="entry name" value="Transferase(Phosphotransferase) domain 1"/>
    <property type="match status" value="1"/>
</dbReference>
<keyword evidence="6" id="KW-0067">ATP-binding</keyword>
<keyword evidence="5 9" id="KW-0418">Kinase</keyword>
<keyword evidence="4" id="KW-0547">Nucleotide-binding</keyword>
<dbReference type="GO" id="GO:0004674">
    <property type="term" value="F:protein serine/threonine kinase activity"/>
    <property type="evidence" value="ECO:0007669"/>
    <property type="project" value="UniProtKB-KW"/>
</dbReference>
<comment type="similarity">
    <text evidence="7">Belongs to the protein kinase superfamily. STE Ser/Thr protein kinase family. MAP kinase kinase subfamily.</text>
</comment>
<dbReference type="SUPFAM" id="SSF56112">
    <property type="entry name" value="Protein kinase-like (PK-like)"/>
    <property type="match status" value="1"/>
</dbReference>
<dbReference type="Proteomes" id="UP000278143">
    <property type="component" value="Unassembled WGS sequence"/>
</dbReference>
<feature type="domain" description="Protein kinase" evidence="8">
    <location>
        <begin position="45"/>
        <end position="300"/>
    </location>
</feature>
<evidence type="ECO:0000256" key="7">
    <source>
        <dbReference type="ARBA" id="ARBA00038035"/>
    </source>
</evidence>
<evidence type="ECO:0000313" key="9">
    <source>
        <dbReference type="EMBL" id="RKP22358.1"/>
    </source>
</evidence>
<evidence type="ECO:0000259" key="8">
    <source>
        <dbReference type="PROSITE" id="PS50011"/>
    </source>
</evidence>
<dbReference type="GO" id="GO:0005524">
    <property type="term" value="F:ATP binding"/>
    <property type="evidence" value="ECO:0007669"/>
    <property type="project" value="UniProtKB-KW"/>
</dbReference>
<evidence type="ECO:0000313" key="10">
    <source>
        <dbReference type="Proteomes" id="UP000278143"/>
    </source>
</evidence>
<accession>A0A4P9YRT8</accession>
<dbReference type="Gene3D" id="3.30.200.20">
    <property type="entry name" value="Phosphorylase Kinase, domain 1"/>
    <property type="match status" value="1"/>
</dbReference>
<keyword evidence="1" id="KW-0723">Serine/threonine-protein kinase</keyword>
<dbReference type="Pfam" id="PF00069">
    <property type="entry name" value="Pkinase"/>
    <property type="match status" value="1"/>
</dbReference>
<evidence type="ECO:0000256" key="4">
    <source>
        <dbReference type="ARBA" id="ARBA00022741"/>
    </source>
</evidence>
<dbReference type="FunFam" id="1.10.510.10:FF:000921">
    <property type="entry name" value="Serine/threonine-protein kinase STE7"/>
    <property type="match status" value="1"/>
</dbReference>
<dbReference type="PANTHER" id="PTHR47448:SF1">
    <property type="entry name" value="SERINE_THREONINE-PROTEIN KINASE STE7 HOMOLOG"/>
    <property type="match status" value="1"/>
</dbReference>
<dbReference type="AlphaFoldDB" id="A0A4P9YRT8"/>
<sequence>MATLLAGGGSIRRKRNMKNLTLPNTPLFSLEIGLEFKLDLQAEDLQMIKELGAGNGGSVDKVLHAPTKTIMAKKNIHVETQPQVKKQILRELQVLHDCDSPYIVSFYGAFLNHGEICMCMEYMDIGSLDSIYRKKGPIDVEIVGKITYNVLSGLIYLYDNHRIIHRDIKPSNILLNSAGQIKICDFGVSGVLINSIASTFVGTNAYMSPERIQGGPYSVKSDVWSVGITVMELALGRFPFPPDGKQLAILELLNYIVNEPAPTLPEGMYPEDLSQFITACLLKNPDQRPTPAQLLESPFVARCQMAPVDLKQWAELVSRK</sequence>
<organism evidence="9 10">
    <name type="scientific">Syncephalis pseudoplumigaleata</name>
    <dbReference type="NCBI Taxonomy" id="1712513"/>
    <lineage>
        <taxon>Eukaryota</taxon>
        <taxon>Fungi</taxon>
        <taxon>Fungi incertae sedis</taxon>
        <taxon>Zoopagomycota</taxon>
        <taxon>Zoopagomycotina</taxon>
        <taxon>Zoopagomycetes</taxon>
        <taxon>Zoopagales</taxon>
        <taxon>Piptocephalidaceae</taxon>
        <taxon>Syncephalis</taxon>
    </lineage>
</organism>
<dbReference type="OrthoDB" id="10252354at2759"/>
<evidence type="ECO:0000256" key="5">
    <source>
        <dbReference type="ARBA" id="ARBA00022777"/>
    </source>
</evidence>
<keyword evidence="2" id="KW-0597">Phosphoprotein</keyword>
<dbReference type="PANTHER" id="PTHR47448">
    <property type="entry name" value="DUAL SPECIFICITY MITOGEN-ACTIVATED PROTEIN KINASE KINASE DSOR1-LIKE PROTEIN"/>
    <property type="match status" value="1"/>
</dbReference>
<dbReference type="PROSITE" id="PS00108">
    <property type="entry name" value="PROTEIN_KINASE_ST"/>
    <property type="match status" value="1"/>
</dbReference>
<dbReference type="SMART" id="SM00220">
    <property type="entry name" value="S_TKc"/>
    <property type="match status" value="1"/>
</dbReference>
<dbReference type="EMBL" id="KZ992209">
    <property type="protein sequence ID" value="RKP22358.1"/>
    <property type="molecule type" value="Genomic_DNA"/>
</dbReference>
<dbReference type="PROSITE" id="PS50011">
    <property type="entry name" value="PROTEIN_KINASE_DOM"/>
    <property type="match status" value="1"/>
</dbReference>
<proteinExistence type="inferred from homology"/>
<protein>
    <submittedName>
        <fullName evidence="9">Kinase-like domain-containing protein</fullName>
    </submittedName>
</protein>
<dbReference type="InterPro" id="IPR008271">
    <property type="entry name" value="Ser/Thr_kinase_AS"/>
</dbReference>